<evidence type="ECO:0000259" key="1">
    <source>
        <dbReference type="Pfam" id="PF02721"/>
    </source>
</evidence>
<gene>
    <name evidence="2" type="ORF">CCAM_LOCUS39226</name>
</gene>
<evidence type="ECO:0000313" key="2">
    <source>
        <dbReference type="EMBL" id="VFQ97450.1"/>
    </source>
</evidence>
<dbReference type="InterPro" id="IPR012340">
    <property type="entry name" value="NA-bd_OB-fold"/>
</dbReference>
<dbReference type="SUPFAM" id="SSF50249">
    <property type="entry name" value="Nucleic acid-binding proteins"/>
    <property type="match status" value="1"/>
</dbReference>
<organism evidence="2 3">
    <name type="scientific">Cuscuta campestris</name>
    <dbReference type="NCBI Taxonomy" id="132261"/>
    <lineage>
        <taxon>Eukaryota</taxon>
        <taxon>Viridiplantae</taxon>
        <taxon>Streptophyta</taxon>
        <taxon>Embryophyta</taxon>
        <taxon>Tracheophyta</taxon>
        <taxon>Spermatophyta</taxon>
        <taxon>Magnoliopsida</taxon>
        <taxon>eudicotyledons</taxon>
        <taxon>Gunneridae</taxon>
        <taxon>Pentapetalae</taxon>
        <taxon>asterids</taxon>
        <taxon>lamiids</taxon>
        <taxon>Solanales</taxon>
        <taxon>Convolvulaceae</taxon>
        <taxon>Cuscuteae</taxon>
        <taxon>Cuscuta</taxon>
        <taxon>Cuscuta subgen. Grammica</taxon>
        <taxon>Cuscuta sect. Cleistogrammica</taxon>
    </lineage>
</organism>
<sequence length="152" mass="17789">MFAPISDLYNTKKLWILMLRAVRVYFVPRWAKGGDSMEIIFYDENGNRIHAHLNRPERIISVIQSQPCLNDQLLIDVIGKIVARTSVQTNSKRGFEQKLMEVTLEDHEGNRLGCTLWGEYVDRFMDCLTQNNQEAVIMLLSFCRPRRYMGYL</sequence>
<keyword evidence="3" id="KW-1185">Reference proteome</keyword>
<dbReference type="OrthoDB" id="1303206at2759"/>
<dbReference type="Pfam" id="PF02721">
    <property type="entry name" value="DUF223"/>
    <property type="match status" value="1"/>
</dbReference>
<feature type="domain" description="Replication protein A 70 kDa DNA-binding subunit B/D first OB fold" evidence="1">
    <location>
        <begin position="2"/>
        <end position="55"/>
    </location>
</feature>
<accession>A0A484N8R0</accession>
<reference evidence="2 3" key="1">
    <citation type="submission" date="2018-04" db="EMBL/GenBank/DDBJ databases">
        <authorList>
            <person name="Vogel A."/>
        </authorList>
    </citation>
    <scope>NUCLEOTIDE SEQUENCE [LARGE SCALE GENOMIC DNA]</scope>
</reference>
<protein>
    <recommendedName>
        <fullName evidence="1">Replication protein A 70 kDa DNA-binding subunit B/D first OB fold domain-containing protein</fullName>
    </recommendedName>
</protein>
<dbReference type="AlphaFoldDB" id="A0A484N8R0"/>
<dbReference type="CDD" id="cd04481">
    <property type="entry name" value="RPA1_DBD_B_like"/>
    <property type="match status" value="1"/>
</dbReference>
<dbReference type="EMBL" id="OOIL02006544">
    <property type="protein sequence ID" value="VFQ97450.1"/>
    <property type="molecule type" value="Genomic_DNA"/>
</dbReference>
<dbReference type="Gene3D" id="2.40.50.140">
    <property type="entry name" value="Nucleic acid-binding proteins"/>
    <property type="match status" value="1"/>
</dbReference>
<name>A0A484N8R0_9ASTE</name>
<dbReference type="Proteomes" id="UP000595140">
    <property type="component" value="Unassembled WGS sequence"/>
</dbReference>
<proteinExistence type="predicted"/>
<evidence type="ECO:0000313" key="3">
    <source>
        <dbReference type="Proteomes" id="UP000595140"/>
    </source>
</evidence>
<dbReference type="InterPro" id="IPR003871">
    <property type="entry name" value="RFA1B/D_OB_1st"/>
</dbReference>